<dbReference type="InterPro" id="IPR050131">
    <property type="entry name" value="Peptidase_S8_subtilisin-like"/>
</dbReference>
<accession>A0A6J6KE05</accession>
<name>A0A6J6KE05_9ZZZZ</name>
<dbReference type="InterPro" id="IPR023828">
    <property type="entry name" value="Peptidase_S8_Ser-AS"/>
</dbReference>
<evidence type="ECO:0000256" key="2">
    <source>
        <dbReference type="ARBA" id="ARBA00022670"/>
    </source>
</evidence>
<gene>
    <name evidence="7" type="ORF">UFOPK2158_01029</name>
</gene>
<dbReference type="SUPFAM" id="SSF52743">
    <property type="entry name" value="Subtilisin-like"/>
    <property type="match status" value="1"/>
</dbReference>
<comment type="similarity">
    <text evidence="1">Belongs to the peptidase S8 family.</text>
</comment>
<keyword evidence="4" id="KW-0720">Serine protease</keyword>
<dbReference type="PANTHER" id="PTHR43806">
    <property type="entry name" value="PEPTIDASE S8"/>
    <property type="match status" value="1"/>
</dbReference>
<dbReference type="PANTHER" id="PTHR43806:SF11">
    <property type="entry name" value="CEREVISIN-RELATED"/>
    <property type="match status" value="1"/>
</dbReference>
<evidence type="ECO:0000256" key="3">
    <source>
        <dbReference type="ARBA" id="ARBA00022801"/>
    </source>
</evidence>
<keyword evidence="2" id="KW-0645">Protease</keyword>
<dbReference type="PROSITE" id="PS51892">
    <property type="entry name" value="SUBTILASE"/>
    <property type="match status" value="1"/>
</dbReference>
<keyword evidence="5" id="KW-1133">Transmembrane helix</keyword>
<dbReference type="Pfam" id="PF00082">
    <property type="entry name" value="Peptidase_S8"/>
    <property type="match status" value="1"/>
</dbReference>
<dbReference type="EMBL" id="CAEZVY010000111">
    <property type="protein sequence ID" value="CAB4647977.1"/>
    <property type="molecule type" value="Genomic_DNA"/>
</dbReference>
<evidence type="ECO:0000256" key="4">
    <source>
        <dbReference type="ARBA" id="ARBA00022825"/>
    </source>
</evidence>
<dbReference type="InterPro" id="IPR000209">
    <property type="entry name" value="Peptidase_S8/S53_dom"/>
</dbReference>
<evidence type="ECO:0000259" key="6">
    <source>
        <dbReference type="Pfam" id="PF00082"/>
    </source>
</evidence>
<evidence type="ECO:0000256" key="5">
    <source>
        <dbReference type="SAM" id="Phobius"/>
    </source>
</evidence>
<keyword evidence="5" id="KW-0472">Membrane</keyword>
<dbReference type="PROSITE" id="PS00137">
    <property type="entry name" value="SUBTILASE_HIS"/>
    <property type="match status" value="1"/>
</dbReference>
<dbReference type="InterPro" id="IPR023827">
    <property type="entry name" value="Peptidase_S8_Asp-AS"/>
</dbReference>
<dbReference type="InterPro" id="IPR036852">
    <property type="entry name" value="Peptidase_S8/S53_dom_sf"/>
</dbReference>
<sequence length="411" mass="41900">MLTRRVLGRGALLVALLVAIPLVAPVPVAHADQVRDRQYWIADYGIDRAWGVTRGAGVRIAIIDTGIDGSHQDLLGAVVAGTDVSGLGSADGQTPLGSDRRHGTMVASLAAGRGNNGTDGVIGSAPEAQLLSVSMTFSGGDVSPDDQIAQAVRWAVDNGADVISLSLTRNTRDWPESWDRAFSYAAANDVVVVAAAGNRGSGTVAVGAPATMPGVLTVGGVTREGLASDTASSQGITIGVMAPGEGLVGAVPGGNYVSWSGTSGATPIVAGIVALVRAAYPNLDAANVINRVLVTARPASDTRPDPLYGYGLVDAHAAVTAEVPLVSANPLGSIDDWIVLHRRQEGNPIVVPLGPSGTSVDEQAEPVMAEPVAAGTQLDIAPYAITGLFGLGFLVVLTSGLVLVLQRPRNR</sequence>
<dbReference type="PROSITE" id="PS00136">
    <property type="entry name" value="SUBTILASE_ASP"/>
    <property type="match status" value="1"/>
</dbReference>
<dbReference type="GO" id="GO:0006508">
    <property type="term" value="P:proteolysis"/>
    <property type="evidence" value="ECO:0007669"/>
    <property type="project" value="UniProtKB-KW"/>
</dbReference>
<dbReference type="AlphaFoldDB" id="A0A6J6KE05"/>
<dbReference type="PRINTS" id="PR00723">
    <property type="entry name" value="SUBTILISIN"/>
</dbReference>
<dbReference type="Gene3D" id="3.40.50.200">
    <property type="entry name" value="Peptidase S8/S53 domain"/>
    <property type="match status" value="1"/>
</dbReference>
<organism evidence="7">
    <name type="scientific">freshwater metagenome</name>
    <dbReference type="NCBI Taxonomy" id="449393"/>
    <lineage>
        <taxon>unclassified sequences</taxon>
        <taxon>metagenomes</taxon>
        <taxon>ecological metagenomes</taxon>
    </lineage>
</organism>
<dbReference type="GO" id="GO:0004252">
    <property type="term" value="F:serine-type endopeptidase activity"/>
    <property type="evidence" value="ECO:0007669"/>
    <property type="project" value="InterPro"/>
</dbReference>
<dbReference type="PROSITE" id="PS00138">
    <property type="entry name" value="SUBTILASE_SER"/>
    <property type="match status" value="1"/>
</dbReference>
<feature type="domain" description="Peptidase S8/S53" evidence="6">
    <location>
        <begin position="55"/>
        <end position="311"/>
    </location>
</feature>
<keyword evidence="3" id="KW-0378">Hydrolase</keyword>
<evidence type="ECO:0000256" key="1">
    <source>
        <dbReference type="ARBA" id="ARBA00011073"/>
    </source>
</evidence>
<feature type="transmembrane region" description="Helical" evidence="5">
    <location>
        <begin position="380"/>
        <end position="405"/>
    </location>
</feature>
<evidence type="ECO:0000313" key="7">
    <source>
        <dbReference type="EMBL" id="CAB4647977.1"/>
    </source>
</evidence>
<keyword evidence="5" id="KW-0812">Transmembrane</keyword>
<protein>
    <submittedName>
        <fullName evidence="7">Unannotated protein</fullName>
    </submittedName>
</protein>
<reference evidence="7" key="1">
    <citation type="submission" date="2020-05" db="EMBL/GenBank/DDBJ databases">
        <authorList>
            <person name="Chiriac C."/>
            <person name="Salcher M."/>
            <person name="Ghai R."/>
            <person name="Kavagutti S V."/>
        </authorList>
    </citation>
    <scope>NUCLEOTIDE SEQUENCE</scope>
</reference>
<dbReference type="InterPro" id="IPR022398">
    <property type="entry name" value="Peptidase_S8_His-AS"/>
</dbReference>
<dbReference type="InterPro" id="IPR015500">
    <property type="entry name" value="Peptidase_S8_subtilisin-rel"/>
</dbReference>
<proteinExistence type="inferred from homology"/>